<dbReference type="EMBL" id="FQWD01000002">
    <property type="protein sequence ID" value="SHG20225.1"/>
    <property type="molecule type" value="Genomic_DNA"/>
</dbReference>
<organism evidence="5 6">
    <name type="scientific">Marisediminitalea aggregata</name>
    <dbReference type="NCBI Taxonomy" id="634436"/>
    <lineage>
        <taxon>Bacteria</taxon>
        <taxon>Pseudomonadati</taxon>
        <taxon>Pseudomonadota</taxon>
        <taxon>Gammaproteobacteria</taxon>
        <taxon>Alteromonadales</taxon>
        <taxon>Alteromonadaceae</taxon>
        <taxon>Marisediminitalea</taxon>
    </lineage>
</organism>
<feature type="signal peptide" evidence="3">
    <location>
        <begin position="1"/>
        <end position="19"/>
    </location>
</feature>
<accession>A0A1M5HWA1</accession>
<dbReference type="AlphaFoldDB" id="A0A1M5HWA1"/>
<dbReference type="InterPro" id="IPR012338">
    <property type="entry name" value="Beta-lactam/transpept-like"/>
</dbReference>
<evidence type="ECO:0000313" key="6">
    <source>
        <dbReference type="Proteomes" id="UP000184520"/>
    </source>
</evidence>
<dbReference type="PANTHER" id="PTHR46825">
    <property type="entry name" value="D-ALANYL-D-ALANINE-CARBOXYPEPTIDASE/ENDOPEPTIDASE AMPH"/>
    <property type="match status" value="1"/>
</dbReference>
<dbReference type="OrthoDB" id="119951at2"/>
<dbReference type="Pfam" id="PF00144">
    <property type="entry name" value="Beta-lactamase"/>
    <property type="match status" value="1"/>
</dbReference>
<name>A0A1M5HWA1_9ALTE</name>
<evidence type="ECO:0000259" key="4">
    <source>
        <dbReference type="Pfam" id="PF00144"/>
    </source>
</evidence>
<evidence type="ECO:0000256" key="3">
    <source>
        <dbReference type="SAM" id="SignalP"/>
    </source>
</evidence>
<dbReference type="STRING" id="634436.SAMN05216361_1652"/>
<keyword evidence="6" id="KW-1185">Reference proteome</keyword>
<feature type="chain" id="PRO_5012025084" evidence="3">
    <location>
        <begin position="20"/>
        <end position="336"/>
    </location>
</feature>
<protein>
    <submittedName>
        <fullName evidence="5">CubicO group peptidase, beta-lactamase class C family</fullName>
    </submittedName>
</protein>
<dbReference type="InterPro" id="IPR050491">
    <property type="entry name" value="AmpC-like"/>
</dbReference>
<gene>
    <name evidence="5" type="ORF">SAMN05216361_1652</name>
</gene>
<dbReference type="SUPFAM" id="SSF56601">
    <property type="entry name" value="beta-lactamase/transpeptidase-like"/>
    <property type="match status" value="1"/>
</dbReference>
<feature type="domain" description="Beta-lactamase-related" evidence="4">
    <location>
        <begin position="40"/>
        <end position="316"/>
    </location>
</feature>
<dbReference type="InterPro" id="IPR001466">
    <property type="entry name" value="Beta-lactam-related"/>
</dbReference>
<dbReference type="RefSeq" id="WP_073320581.1">
    <property type="nucleotide sequence ID" value="NZ_FQWD01000002.1"/>
</dbReference>
<sequence length="336" mass="37354">MKSRLMFLLLLSMSLQVIASSNNQLNLTEIHTYADEAGFNGAILVTRNEKLIVEAYLGYADSEKTMALTRQHLFSPGSVGKEFTTVGMMQLEAQGLLSYEDKVSKYVKGLPEWASKVTIHQVLNHTSGFPKIKWHSGISTADAISQIASSEGLFTPGSGYQYSNLNVVVRALIIEAIANMPFSAYLQQHIFEPAKITEAYQQLTPQDVSANKAAGDYPTYINGVTVYITPEELLKFEQALTSELLLPFSSLQAKLDGDVLSGQQHRALYDFGSFFKDEKGALLYWQHDGSNPSHHTLKFHDFENEIVIILMSSDGNKSTLYALKEKILKLLAETEI</sequence>
<evidence type="ECO:0000256" key="2">
    <source>
        <dbReference type="ARBA" id="ARBA00023136"/>
    </source>
</evidence>
<evidence type="ECO:0000313" key="5">
    <source>
        <dbReference type="EMBL" id="SHG20225.1"/>
    </source>
</evidence>
<keyword evidence="2" id="KW-0472">Membrane</keyword>
<comment type="subcellular location">
    <subcellularLocation>
        <location evidence="1">Membrane</location>
    </subcellularLocation>
</comment>
<keyword evidence="3" id="KW-0732">Signal</keyword>
<dbReference type="Gene3D" id="3.40.710.10">
    <property type="entry name" value="DD-peptidase/beta-lactamase superfamily"/>
    <property type="match status" value="1"/>
</dbReference>
<dbReference type="GO" id="GO:0016020">
    <property type="term" value="C:membrane"/>
    <property type="evidence" value="ECO:0007669"/>
    <property type="project" value="UniProtKB-SubCell"/>
</dbReference>
<evidence type="ECO:0000256" key="1">
    <source>
        <dbReference type="ARBA" id="ARBA00004370"/>
    </source>
</evidence>
<proteinExistence type="predicted"/>
<dbReference type="PANTHER" id="PTHR46825:SF11">
    <property type="entry name" value="PENICILLIN-BINDING PROTEIN 4"/>
    <property type="match status" value="1"/>
</dbReference>
<dbReference type="Proteomes" id="UP000184520">
    <property type="component" value="Unassembled WGS sequence"/>
</dbReference>
<reference evidence="6" key="1">
    <citation type="submission" date="2016-11" db="EMBL/GenBank/DDBJ databases">
        <authorList>
            <person name="Varghese N."/>
            <person name="Submissions S."/>
        </authorList>
    </citation>
    <scope>NUCLEOTIDE SEQUENCE [LARGE SCALE GENOMIC DNA]</scope>
    <source>
        <strain evidence="6">CGMCC 1.8995</strain>
    </source>
</reference>